<dbReference type="EMBL" id="JAGQHS010000340">
    <property type="protein sequence ID" value="MCA9759419.1"/>
    <property type="molecule type" value="Genomic_DNA"/>
</dbReference>
<evidence type="ECO:0000313" key="2">
    <source>
        <dbReference type="Proteomes" id="UP000739538"/>
    </source>
</evidence>
<protein>
    <submittedName>
        <fullName evidence="1">Uncharacterized protein</fullName>
    </submittedName>
</protein>
<comment type="caution">
    <text evidence="1">The sequence shown here is derived from an EMBL/GenBank/DDBJ whole genome shotgun (WGS) entry which is preliminary data.</text>
</comment>
<gene>
    <name evidence="1" type="ORF">KDA27_26735</name>
</gene>
<evidence type="ECO:0000313" key="1">
    <source>
        <dbReference type="EMBL" id="MCA9759419.1"/>
    </source>
</evidence>
<sequence length="120" mass="13269">EAVQVSLTPLDEGAFGARLEAWASELQTDGIGSHDRTTALSPRHAIPLGVRIQIDRERMSGRGYYESFCFKIHADHPEHGRLEFSDGGCVGWTRELLGSKKERCFISGTGVDRLVLTSPR</sequence>
<reference evidence="1" key="1">
    <citation type="submission" date="2020-04" db="EMBL/GenBank/DDBJ databases">
        <authorList>
            <person name="Zhang T."/>
        </authorList>
    </citation>
    <scope>NUCLEOTIDE SEQUENCE</scope>
    <source>
        <strain evidence="1">HKST-UBA02</strain>
    </source>
</reference>
<reference evidence="1" key="2">
    <citation type="journal article" date="2021" name="Microbiome">
        <title>Successional dynamics and alternative stable states in a saline activated sludge microbial community over 9 years.</title>
        <authorList>
            <person name="Wang Y."/>
            <person name="Ye J."/>
            <person name="Ju F."/>
            <person name="Liu L."/>
            <person name="Boyd J.A."/>
            <person name="Deng Y."/>
            <person name="Parks D.H."/>
            <person name="Jiang X."/>
            <person name="Yin X."/>
            <person name="Woodcroft B.J."/>
            <person name="Tyson G.W."/>
            <person name="Hugenholtz P."/>
            <person name="Polz M.F."/>
            <person name="Zhang T."/>
        </authorList>
    </citation>
    <scope>NUCLEOTIDE SEQUENCE</scope>
    <source>
        <strain evidence="1">HKST-UBA02</strain>
    </source>
</reference>
<dbReference type="AlphaFoldDB" id="A0A956NLQ6"/>
<accession>A0A956NLQ6</accession>
<feature type="non-terminal residue" evidence="1">
    <location>
        <position position="1"/>
    </location>
</feature>
<organism evidence="1 2">
    <name type="scientific">Eiseniibacteriota bacterium</name>
    <dbReference type="NCBI Taxonomy" id="2212470"/>
    <lineage>
        <taxon>Bacteria</taxon>
        <taxon>Candidatus Eiseniibacteriota</taxon>
    </lineage>
</organism>
<proteinExistence type="predicted"/>
<name>A0A956NLQ6_UNCEI</name>
<dbReference type="Proteomes" id="UP000739538">
    <property type="component" value="Unassembled WGS sequence"/>
</dbReference>